<dbReference type="AlphaFoldDB" id="A0A254PR57"/>
<keyword evidence="3" id="KW-0813">Transport</keyword>
<evidence type="ECO:0000313" key="10">
    <source>
        <dbReference type="Proteomes" id="UP000197528"/>
    </source>
</evidence>
<organism evidence="9 10">
    <name type="scientific">Polynucleobacter campilacus</name>
    <dbReference type="NCBI Taxonomy" id="1743163"/>
    <lineage>
        <taxon>Bacteria</taxon>
        <taxon>Pseudomonadati</taxon>
        <taxon>Pseudomonadota</taxon>
        <taxon>Betaproteobacteria</taxon>
        <taxon>Burkholderiales</taxon>
        <taxon>Burkholderiaceae</taxon>
        <taxon>Polynucleobacter</taxon>
    </lineage>
</organism>
<dbReference type="RefSeq" id="WP_088526293.1">
    <property type="nucleotide sequence ID" value="NZ_NGUP01000007.1"/>
</dbReference>
<evidence type="ECO:0000256" key="7">
    <source>
        <dbReference type="ARBA" id="ARBA00023136"/>
    </source>
</evidence>
<gene>
    <name evidence="9" type="ORF">CBI31_10185</name>
</gene>
<protein>
    <recommendedName>
        <fullName evidence="11">Branched-chain amino acid ABC transporter permease</fullName>
    </recommendedName>
</protein>
<keyword evidence="5 8" id="KW-0812">Transmembrane</keyword>
<evidence type="ECO:0008006" key="11">
    <source>
        <dbReference type="Google" id="ProtNLM"/>
    </source>
</evidence>
<dbReference type="EMBL" id="NGUP01000007">
    <property type="protein sequence ID" value="OWS68794.1"/>
    <property type="molecule type" value="Genomic_DNA"/>
</dbReference>
<comment type="caution">
    <text evidence="9">The sequence shown here is derived from an EMBL/GenBank/DDBJ whole genome shotgun (WGS) entry which is preliminary data.</text>
</comment>
<keyword evidence="6 8" id="KW-1133">Transmembrane helix</keyword>
<feature type="transmembrane region" description="Helical" evidence="8">
    <location>
        <begin position="210"/>
        <end position="232"/>
    </location>
</feature>
<evidence type="ECO:0000256" key="3">
    <source>
        <dbReference type="ARBA" id="ARBA00022448"/>
    </source>
</evidence>
<dbReference type="GO" id="GO:0005886">
    <property type="term" value="C:plasma membrane"/>
    <property type="evidence" value="ECO:0007669"/>
    <property type="project" value="UniProtKB-SubCell"/>
</dbReference>
<dbReference type="PANTHER" id="PTHR34979:SF1">
    <property type="entry name" value="INNER MEMBRANE PROTEIN YGAZ"/>
    <property type="match status" value="1"/>
</dbReference>
<dbReference type="InterPro" id="IPR011606">
    <property type="entry name" value="Brnchd-chn_aa_trnsp_permease"/>
</dbReference>
<dbReference type="GO" id="GO:1903785">
    <property type="term" value="P:L-valine transmembrane transport"/>
    <property type="evidence" value="ECO:0007669"/>
    <property type="project" value="TreeGrafter"/>
</dbReference>
<dbReference type="Pfam" id="PF03591">
    <property type="entry name" value="AzlC"/>
    <property type="match status" value="1"/>
</dbReference>
<dbReference type="PANTHER" id="PTHR34979">
    <property type="entry name" value="INNER MEMBRANE PROTEIN YGAZ"/>
    <property type="match status" value="1"/>
</dbReference>
<evidence type="ECO:0000256" key="2">
    <source>
        <dbReference type="ARBA" id="ARBA00010735"/>
    </source>
</evidence>
<evidence type="ECO:0000313" key="9">
    <source>
        <dbReference type="EMBL" id="OWS68794.1"/>
    </source>
</evidence>
<name>A0A254PR57_9BURK</name>
<evidence type="ECO:0000256" key="1">
    <source>
        <dbReference type="ARBA" id="ARBA00004651"/>
    </source>
</evidence>
<proteinExistence type="inferred from homology"/>
<feature type="transmembrane region" description="Helical" evidence="8">
    <location>
        <begin position="140"/>
        <end position="165"/>
    </location>
</feature>
<evidence type="ECO:0000256" key="4">
    <source>
        <dbReference type="ARBA" id="ARBA00022475"/>
    </source>
</evidence>
<reference evidence="9 10" key="1">
    <citation type="submission" date="2017-05" db="EMBL/GenBank/DDBJ databases">
        <title>Genome of Polynucleobacter sp. MWH-Feld-100.</title>
        <authorList>
            <person name="Hahn M.W."/>
        </authorList>
    </citation>
    <scope>NUCLEOTIDE SEQUENCE [LARGE SCALE GENOMIC DNA]</scope>
    <source>
        <strain evidence="9 10">MWH-Feld-100</strain>
    </source>
</reference>
<feature type="transmembrane region" description="Helical" evidence="8">
    <location>
        <begin position="16"/>
        <end position="35"/>
    </location>
</feature>
<comment type="similarity">
    <text evidence="2">Belongs to the AzlC family.</text>
</comment>
<evidence type="ECO:0000256" key="5">
    <source>
        <dbReference type="ARBA" id="ARBA00022692"/>
    </source>
</evidence>
<accession>A0A254PR57</accession>
<dbReference type="Proteomes" id="UP000197528">
    <property type="component" value="Unassembled WGS sequence"/>
</dbReference>
<dbReference type="OrthoDB" id="9179311at2"/>
<keyword evidence="10" id="KW-1185">Reference proteome</keyword>
<evidence type="ECO:0000256" key="6">
    <source>
        <dbReference type="ARBA" id="ARBA00022989"/>
    </source>
</evidence>
<sequence length="242" mass="26377">MTPAQQREFIRGFKGVSHSAVTIVTWSVVTGIAMAKSTLTVQQAIAMSLLVYAGSAQLAALPLIAVGAPIWVILVTSFMVNLRFVIFSLGLQAHFSYLSTWRRILLGYFTTDFSYLAHLKRFPKPETKEELAADPEHLRLYSMIGFQSANWIAWQIASITGILLASQIPNDWGLEFAGAVALVVIIGSMLDRASAKWAAVTAGAVAVMTYGIPYRLNIILAIGAALFVGIILDKSPKERSFL</sequence>
<comment type="subcellular location">
    <subcellularLocation>
        <location evidence="1">Cell membrane</location>
        <topology evidence="1">Multi-pass membrane protein</topology>
    </subcellularLocation>
</comment>
<keyword evidence="7 8" id="KW-0472">Membrane</keyword>
<keyword evidence="4" id="KW-1003">Cell membrane</keyword>
<feature type="transmembrane region" description="Helical" evidence="8">
    <location>
        <begin position="172"/>
        <end position="190"/>
    </location>
</feature>
<evidence type="ECO:0000256" key="8">
    <source>
        <dbReference type="SAM" id="Phobius"/>
    </source>
</evidence>